<dbReference type="GO" id="GO:0051304">
    <property type="term" value="P:chromosome separation"/>
    <property type="evidence" value="ECO:0007669"/>
    <property type="project" value="InterPro"/>
</dbReference>
<dbReference type="Pfam" id="PF04079">
    <property type="entry name" value="SMC_ScpB"/>
    <property type="match status" value="1"/>
</dbReference>
<evidence type="ECO:0000256" key="5">
    <source>
        <dbReference type="SAM" id="MobiDB-lite"/>
    </source>
</evidence>
<dbReference type="AlphaFoldDB" id="A0A1F6D8Y7"/>
<keyword evidence="3" id="KW-0159">Chromosome partition</keyword>
<dbReference type="EMBL" id="MFLA01000045">
    <property type="protein sequence ID" value="OGG57800.1"/>
    <property type="molecule type" value="Genomic_DNA"/>
</dbReference>
<evidence type="ECO:0008006" key="8">
    <source>
        <dbReference type="Google" id="ProtNLM"/>
    </source>
</evidence>
<sequence>MDDSSRLAAKVQALLFAEGGSLTLKSLMKSLTCDDAQLSRALDELTEKLAGTGLAIVRSDTEAALVVAAEARDAVMKKATEEYERDIGDAGLEVLAILLYEGPSTRADIDYVRGVNSSSTIRTLLTRGLVERSGNPEDGREYIYRATTDLLAHLGAGKREDLPEYGTISPELTAFKAGNDDHATGSESADTGA</sequence>
<evidence type="ECO:0000256" key="1">
    <source>
        <dbReference type="ARBA" id="ARBA00022490"/>
    </source>
</evidence>
<proteinExistence type="predicted"/>
<dbReference type="SUPFAM" id="SSF46785">
    <property type="entry name" value="Winged helix' DNA-binding domain"/>
    <property type="match status" value="2"/>
</dbReference>
<dbReference type="PANTHER" id="PTHR34298:SF2">
    <property type="entry name" value="SEGREGATION AND CONDENSATION PROTEIN B"/>
    <property type="match status" value="1"/>
</dbReference>
<dbReference type="Proteomes" id="UP000176377">
    <property type="component" value="Unassembled WGS sequence"/>
</dbReference>
<reference evidence="6 7" key="1">
    <citation type="journal article" date="2016" name="Nat. Commun.">
        <title>Thousands of microbial genomes shed light on interconnected biogeochemical processes in an aquifer system.</title>
        <authorList>
            <person name="Anantharaman K."/>
            <person name="Brown C.T."/>
            <person name="Hug L.A."/>
            <person name="Sharon I."/>
            <person name="Castelle C.J."/>
            <person name="Probst A.J."/>
            <person name="Thomas B.C."/>
            <person name="Singh A."/>
            <person name="Wilkins M.J."/>
            <person name="Karaoz U."/>
            <person name="Brodie E.L."/>
            <person name="Williams K.H."/>
            <person name="Hubbard S.S."/>
            <person name="Banfield J.F."/>
        </authorList>
    </citation>
    <scope>NUCLEOTIDE SEQUENCE [LARGE SCALE GENOMIC DNA]</scope>
</reference>
<evidence type="ECO:0000256" key="3">
    <source>
        <dbReference type="ARBA" id="ARBA00022829"/>
    </source>
</evidence>
<keyword evidence="2" id="KW-0132">Cell division</keyword>
<dbReference type="InterPro" id="IPR005234">
    <property type="entry name" value="ScpB_csome_segregation"/>
</dbReference>
<comment type="caution">
    <text evidence="6">The sequence shown here is derived from an EMBL/GenBank/DDBJ whole genome shotgun (WGS) entry which is preliminary data.</text>
</comment>
<dbReference type="Gene3D" id="1.10.10.10">
    <property type="entry name" value="Winged helix-like DNA-binding domain superfamily/Winged helix DNA-binding domain"/>
    <property type="match status" value="2"/>
</dbReference>
<evidence type="ECO:0000313" key="7">
    <source>
        <dbReference type="Proteomes" id="UP000176377"/>
    </source>
</evidence>
<evidence type="ECO:0000256" key="2">
    <source>
        <dbReference type="ARBA" id="ARBA00022618"/>
    </source>
</evidence>
<name>A0A1F6D8Y7_9BACT</name>
<evidence type="ECO:0000256" key="4">
    <source>
        <dbReference type="ARBA" id="ARBA00023306"/>
    </source>
</evidence>
<dbReference type="InterPro" id="IPR036388">
    <property type="entry name" value="WH-like_DNA-bd_sf"/>
</dbReference>
<feature type="region of interest" description="Disordered" evidence="5">
    <location>
        <begin position="173"/>
        <end position="193"/>
    </location>
</feature>
<protein>
    <recommendedName>
        <fullName evidence="8">SMC-Scp complex subunit ScpB</fullName>
    </recommendedName>
</protein>
<accession>A0A1F6D8Y7</accession>
<dbReference type="InterPro" id="IPR036390">
    <property type="entry name" value="WH_DNA-bd_sf"/>
</dbReference>
<dbReference type="PANTHER" id="PTHR34298">
    <property type="entry name" value="SEGREGATION AND CONDENSATION PROTEIN B"/>
    <property type="match status" value="1"/>
</dbReference>
<keyword evidence="1" id="KW-0963">Cytoplasm</keyword>
<organism evidence="6 7">
    <name type="scientific">Candidatus Kaiserbacteria bacterium RIFCSPHIGHO2_01_FULL_56_24</name>
    <dbReference type="NCBI Taxonomy" id="1798487"/>
    <lineage>
        <taxon>Bacteria</taxon>
        <taxon>Candidatus Kaiseribacteriota</taxon>
    </lineage>
</organism>
<keyword evidence="4" id="KW-0131">Cell cycle</keyword>
<dbReference type="GO" id="GO:0051301">
    <property type="term" value="P:cell division"/>
    <property type="evidence" value="ECO:0007669"/>
    <property type="project" value="UniProtKB-KW"/>
</dbReference>
<evidence type="ECO:0000313" key="6">
    <source>
        <dbReference type="EMBL" id="OGG57800.1"/>
    </source>
</evidence>
<gene>
    <name evidence="6" type="ORF">A2765_05200</name>
</gene>